<feature type="region of interest" description="Disordered" evidence="1">
    <location>
        <begin position="1027"/>
        <end position="1050"/>
    </location>
</feature>
<feature type="region of interest" description="Disordered" evidence="1">
    <location>
        <begin position="1"/>
        <end position="166"/>
    </location>
</feature>
<feature type="compositionally biased region" description="Polar residues" evidence="1">
    <location>
        <begin position="94"/>
        <end position="116"/>
    </location>
</feature>
<reference evidence="3" key="1">
    <citation type="submission" date="2025-08" db="UniProtKB">
        <authorList>
            <consortium name="RefSeq"/>
        </authorList>
    </citation>
    <scope>IDENTIFICATION</scope>
</reference>
<dbReference type="GeneID" id="113467801"/>
<accession>A0A3Q0IUV7</accession>
<dbReference type="Proteomes" id="UP000079169">
    <property type="component" value="Unplaced"/>
</dbReference>
<organism evidence="2 3">
    <name type="scientific">Diaphorina citri</name>
    <name type="common">Asian citrus psyllid</name>
    <dbReference type="NCBI Taxonomy" id="121845"/>
    <lineage>
        <taxon>Eukaryota</taxon>
        <taxon>Metazoa</taxon>
        <taxon>Ecdysozoa</taxon>
        <taxon>Arthropoda</taxon>
        <taxon>Hexapoda</taxon>
        <taxon>Insecta</taxon>
        <taxon>Pterygota</taxon>
        <taxon>Neoptera</taxon>
        <taxon>Paraneoptera</taxon>
        <taxon>Hemiptera</taxon>
        <taxon>Sternorrhyncha</taxon>
        <taxon>Psylloidea</taxon>
        <taxon>Psyllidae</taxon>
        <taxon>Diaphorininae</taxon>
        <taxon>Diaphorina</taxon>
    </lineage>
</organism>
<gene>
    <name evidence="3" type="primary">LOC113467801</name>
</gene>
<protein>
    <submittedName>
        <fullName evidence="3">Uncharacterized protein LOC113467801</fullName>
    </submittedName>
</protein>
<keyword evidence="2" id="KW-1185">Reference proteome</keyword>
<proteinExistence type="predicted"/>
<feature type="compositionally biased region" description="Basic and acidic residues" evidence="1">
    <location>
        <begin position="119"/>
        <end position="148"/>
    </location>
</feature>
<evidence type="ECO:0000313" key="2">
    <source>
        <dbReference type="Proteomes" id="UP000079169"/>
    </source>
</evidence>
<dbReference type="KEGG" id="dci:113467801"/>
<dbReference type="PaxDb" id="121845-A0A3Q0IUV7"/>
<name>A0A3Q0IUV7_DIACI</name>
<feature type="compositionally biased region" description="Basic and acidic residues" evidence="1">
    <location>
        <begin position="1"/>
        <end position="93"/>
    </location>
</feature>
<evidence type="ECO:0000256" key="1">
    <source>
        <dbReference type="SAM" id="MobiDB-lite"/>
    </source>
</evidence>
<dbReference type="RefSeq" id="XP_026680029.1">
    <property type="nucleotide sequence ID" value="XM_026824228.1"/>
</dbReference>
<feature type="region of interest" description="Disordered" evidence="1">
    <location>
        <begin position="1069"/>
        <end position="1094"/>
    </location>
</feature>
<sequence>MSKCNSRDKLSSRDKCRSNSGDNSRDKCNNRDKISQEKCNNRDRSNSEDKCKNRDKISQEKRSNRERGNSGDRCNSQEKRSGNTKLSKPETSKSCETQTENSSRQTREIASNTSFPTCDCKRSVRSCGDDSGTKQDDSGAKQNDSDAKRKTKIKAKNSACSPHRSGDSLAAKCVKTQSICKKTRSVHSNISSKPSVCLQAITSCVKVKSSARTSSCEKKKESCECESKMTASCTKNKSSCAKAPCCTKNKSAYTKKTSRSRNGTCFTKDTSSFTKTSSCTKNAPYCAKTKSVYTKNVSESRSNSEYESSRSKSKCSCGSKYISCSSRNNSKVDRHTYSPSGVCQCDKRNGSKDSTHGKPKRIRCPGCAKKCENNAEKERNENDGGKLEKDYPKTTRDKQDLDEPGLPTDWKCLCEKRSKYLHKKESECLCEKLSKCLCGKRSKSKELDKLTSTCLCRKNTRGSKERKTRRYSKCNMNIDLNKPICLCGNKPICLCGNKPICLCGLKKVKQAPLKDTLSVTKVTKGMCLSGDEYRYRYYGSQQSILISAKSSEILSLIENQEIRRQKTNGSAANVYYDAKDETAVRRRSKKSVRRDKRKKKCSICGQKIGRSGIRKSGKPSTEKCESRKLRKSISAPRLCACCLKAKDPPRSSRSKGKLFDLKCECVKDQLMNRILSKINEGSVKTESGCGLKDNLSSVSFKTARTFLETCEGDGKNELHSKSSGTFKQLNCKCKLRGYSTSEEQCKEVTLCDVDLRGNSKSPRPSTMKAVADAGDFGRKRRCSHTANVERGSNVKFQDCPRKCTLSCEETTPKISGIKQKLEGFKCERESRVNFGPLKTKDKSKYDTPYECNLRVEEPSLKCSTPPSRNSEASKHVQFLNEIKNVHDKIMASKCEERCKPKHKPDVCVIVEGNTTAVVVNDCRQTEKQCVTYKDLDNKTASNCQTKQDSCPPTGDLCKVSSKKQTCGNLNDIQSSTCTNLSVKKEEKNKCNKNKGSYKRIVKKIESDIPKCCSTHANPKVEKEKCKSKPEDKCNSKPEDKCNSKPGDKCNSKPIDKCNSKPVVKCKSKPEDLCKSKPEDKKCKKNPEEPCKTKSKTDEREDITDACLLKEFKDIVNLFNKNDKIQCVASKCESTKSKSNKRNRSNKRARIMLGKDMEHRSCLNLFDVNLEKFENPELVTTPSRTPQAIRPQKTSKCQLRKKGSQCKRKQNKENFWKAATTPDAKRCESKGNVTSMINCPCYIIPELAGFWMISCLIQFPLQCMLLFNQVTLPRPVETIFQAIMCSMLCVEIYAGFGALRRSAKHHATTFQIRQAHM</sequence>
<feature type="region of interest" description="Disordered" evidence="1">
    <location>
        <begin position="378"/>
        <end position="402"/>
    </location>
</feature>
<feature type="compositionally biased region" description="Basic and acidic residues" evidence="1">
    <location>
        <begin position="378"/>
        <end position="401"/>
    </location>
</feature>
<evidence type="ECO:0000313" key="3">
    <source>
        <dbReference type="RefSeq" id="XP_026680029.1"/>
    </source>
</evidence>
<dbReference type="STRING" id="121845.A0A3Q0IUV7"/>
<feature type="region of interest" description="Disordered" evidence="1">
    <location>
        <begin position="295"/>
        <end position="319"/>
    </location>
</feature>